<evidence type="ECO:0000256" key="1">
    <source>
        <dbReference type="ARBA" id="ARBA00000085"/>
    </source>
</evidence>
<feature type="coiled-coil region" evidence="7">
    <location>
        <begin position="533"/>
        <end position="574"/>
    </location>
</feature>
<evidence type="ECO:0000259" key="10">
    <source>
        <dbReference type="PROSITE" id="PS50112"/>
    </source>
</evidence>
<feature type="transmembrane region" description="Helical" evidence="8">
    <location>
        <begin position="349"/>
        <end position="368"/>
    </location>
</feature>
<dbReference type="Pfam" id="PF02518">
    <property type="entry name" value="HATPase_c"/>
    <property type="match status" value="1"/>
</dbReference>
<dbReference type="CDD" id="cd06225">
    <property type="entry name" value="HAMP"/>
    <property type="match status" value="1"/>
</dbReference>
<gene>
    <name evidence="12" type="ORF">KSMBR1_1803</name>
</gene>
<dbReference type="Gene3D" id="6.10.340.10">
    <property type="match status" value="1"/>
</dbReference>
<evidence type="ECO:0000259" key="11">
    <source>
        <dbReference type="PROSITE" id="PS50885"/>
    </source>
</evidence>
<dbReference type="InterPro" id="IPR005467">
    <property type="entry name" value="His_kinase_dom"/>
</dbReference>
<dbReference type="EC" id="2.7.13.3" evidence="3"/>
<dbReference type="AlphaFoldDB" id="A0A2C9CF11"/>
<dbReference type="OrthoDB" id="260274at2"/>
<dbReference type="InterPro" id="IPR003661">
    <property type="entry name" value="HisK_dim/P_dom"/>
</dbReference>
<name>A0A2C9CF11_KUEST</name>
<keyword evidence="6" id="KW-0418">Kinase</keyword>
<evidence type="ECO:0000256" key="2">
    <source>
        <dbReference type="ARBA" id="ARBA00004370"/>
    </source>
</evidence>
<dbReference type="PRINTS" id="PR00344">
    <property type="entry name" value="BCTRLSENSOR"/>
</dbReference>
<dbReference type="InterPro" id="IPR003594">
    <property type="entry name" value="HATPase_dom"/>
</dbReference>
<evidence type="ECO:0000313" key="13">
    <source>
        <dbReference type="Proteomes" id="UP000221734"/>
    </source>
</evidence>
<dbReference type="Pfam" id="PF00672">
    <property type="entry name" value="HAMP"/>
    <property type="match status" value="1"/>
</dbReference>
<proteinExistence type="predicted"/>
<reference evidence="13" key="1">
    <citation type="submission" date="2017-10" db="EMBL/GenBank/DDBJ databases">
        <authorList>
            <person name="Frank J."/>
        </authorList>
    </citation>
    <scope>NUCLEOTIDE SEQUENCE [LARGE SCALE GENOMIC DNA]</scope>
</reference>
<keyword evidence="8" id="KW-0812">Transmembrane</keyword>
<dbReference type="SMART" id="SM00304">
    <property type="entry name" value="HAMP"/>
    <property type="match status" value="1"/>
</dbReference>
<dbReference type="Pfam" id="PF13188">
    <property type="entry name" value="PAS_8"/>
    <property type="match status" value="1"/>
</dbReference>
<dbReference type="PROSITE" id="PS50112">
    <property type="entry name" value="PAS"/>
    <property type="match status" value="1"/>
</dbReference>
<keyword evidence="8" id="KW-1133">Transmembrane helix</keyword>
<dbReference type="CDD" id="cd00130">
    <property type="entry name" value="PAS"/>
    <property type="match status" value="1"/>
</dbReference>
<accession>A0A2C9CF11</accession>
<keyword evidence="5" id="KW-0808">Transferase</keyword>
<protein>
    <recommendedName>
        <fullName evidence="3">histidine kinase</fullName>
        <ecNumber evidence="3">2.7.13.3</ecNumber>
    </recommendedName>
</protein>
<dbReference type="InterPro" id="IPR003660">
    <property type="entry name" value="HAMP_dom"/>
</dbReference>
<dbReference type="EMBL" id="LT934425">
    <property type="protein sequence ID" value="SOH04302.1"/>
    <property type="molecule type" value="Genomic_DNA"/>
</dbReference>
<dbReference type="PANTHER" id="PTHR43065">
    <property type="entry name" value="SENSOR HISTIDINE KINASE"/>
    <property type="match status" value="1"/>
</dbReference>
<keyword evidence="13" id="KW-1185">Reference proteome</keyword>
<dbReference type="GO" id="GO:0000155">
    <property type="term" value="F:phosphorelay sensor kinase activity"/>
    <property type="evidence" value="ECO:0007669"/>
    <property type="project" value="InterPro"/>
</dbReference>
<dbReference type="InterPro" id="IPR036097">
    <property type="entry name" value="HisK_dim/P_sf"/>
</dbReference>
<dbReference type="InterPro" id="IPR036890">
    <property type="entry name" value="HATPase_C_sf"/>
</dbReference>
<keyword evidence="7" id="KW-0175">Coiled coil</keyword>
<dbReference type="InterPro" id="IPR035965">
    <property type="entry name" value="PAS-like_dom_sf"/>
</dbReference>
<dbReference type="CDD" id="cd00082">
    <property type="entry name" value="HisKA"/>
    <property type="match status" value="1"/>
</dbReference>
<dbReference type="Proteomes" id="UP000221734">
    <property type="component" value="Chromosome Kuenenia_stuttgartiensis_MBR1"/>
</dbReference>
<dbReference type="SMART" id="SM00091">
    <property type="entry name" value="PAS"/>
    <property type="match status" value="1"/>
</dbReference>
<evidence type="ECO:0000313" key="12">
    <source>
        <dbReference type="EMBL" id="SOH04302.1"/>
    </source>
</evidence>
<organism evidence="12 13">
    <name type="scientific">Kuenenia stuttgartiensis</name>
    <dbReference type="NCBI Taxonomy" id="174633"/>
    <lineage>
        <taxon>Bacteria</taxon>
        <taxon>Pseudomonadati</taxon>
        <taxon>Planctomycetota</taxon>
        <taxon>Candidatus Brocadiia</taxon>
        <taxon>Candidatus Brocadiales</taxon>
        <taxon>Candidatus Brocadiaceae</taxon>
        <taxon>Candidatus Kuenenia</taxon>
    </lineage>
</organism>
<dbReference type="SUPFAM" id="SSF55785">
    <property type="entry name" value="PYP-like sensor domain (PAS domain)"/>
    <property type="match status" value="1"/>
</dbReference>
<dbReference type="Gene3D" id="3.30.450.20">
    <property type="entry name" value="PAS domain"/>
    <property type="match status" value="2"/>
</dbReference>
<evidence type="ECO:0000256" key="4">
    <source>
        <dbReference type="ARBA" id="ARBA00022553"/>
    </source>
</evidence>
<dbReference type="RefSeq" id="WP_099325020.1">
    <property type="nucleotide sequence ID" value="NZ_LT934425.1"/>
</dbReference>
<dbReference type="SUPFAM" id="SSF55874">
    <property type="entry name" value="ATPase domain of HSP90 chaperone/DNA topoisomerase II/histidine kinase"/>
    <property type="match status" value="1"/>
</dbReference>
<dbReference type="InterPro" id="IPR004358">
    <property type="entry name" value="Sig_transdc_His_kin-like_C"/>
</dbReference>
<dbReference type="KEGG" id="kst:KSMBR1_1803"/>
<dbReference type="SUPFAM" id="SSF158472">
    <property type="entry name" value="HAMP domain-like"/>
    <property type="match status" value="1"/>
</dbReference>
<feature type="domain" description="Histidine kinase" evidence="9">
    <location>
        <begin position="583"/>
        <end position="815"/>
    </location>
</feature>
<dbReference type="PANTHER" id="PTHR43065:SF50">
    <property type="entry name" value="HISTIDINE KINASE"/>
    <property type="match status" value="1"/>
</dbReference>
<keyword evidence="8" id="KW-0472">Membrane</keyword>
<feature type="transmembrane region" description="Helical" evidence="8">
    <location>
        <begin position="12"/>
        <end position="33"/>
    </location>
</feature>
<dbReference type="CDD" id="cd18773">
    <property type="entry name" value="PDC1_HK_sensor"/>
    <property type="match status" value="1"/>
</dbReference>
<keyword evidence="4" id="KW-0597">Phosphoprotein</keyword>
<evidence type="ECO:0000256" key="8">
    <source>
        <dbReference type="SAM" id="Phobius"/>
    </source>
</evidence>
<feature type="domain" description="PAS" evidence="10">
    <location>
        <begin position="420"/>
        <end position="490"/>
    </location>
</feature>
<dbReference type="SUPFAM" id="SSF47384">
    <property type="entry name" value="Homodimeric domain of signal transducing histidine kinase"/>
    <property type="match status" value="1"/>
</dbReference>
<dbReference type="Gene3D" id="1.10.287.130">
    <property type="match status" value="1"/>
</dbReference>
<evidence type="ECO:0000256" key="7">
    <source>
        <dbReference type="SAM" id="Coils"/>
    </source>
</evidence>
<dbReference type="Gene3D" id="3.30.565.10">
    <property type="entry name" value="Histidine kinase-like ATPase, C-terminal domain"/>
    <property type="match status" value="1"/>
</dbReference>
<evidence type="ECO:0000256" key="5">
    <source>
        <dbReference type="ARBA" id="ARBA00022679"/>
    </source>
</evidence>
<dbReference type="PROSITE" id="PS50885">
    <property type="entry name" value="HAMP"/>
    <property type="match status" value="1"/>
</dbReference>
<dbReference type="PROSITE" id="PS50109">
    <property type="entry name" value="HIS_KIN"/>
    <property type="match status" value="1"/>
</dbReference>
<dbReference type="SMART" id="SM00387">
    <property type="entry name" value="HATPase_c"/>
    <property type="match status" value="1"/>
</dbReference>
<dbReference type="NCBIfam" id="TIGR00229">
    <property type="entry name" value="sensory_box"/>
    <property type="match status" value="1"/>
</dbReference>
<evidence type="ECO:0000256" key="6">
    <source>
        <dbReference type="ARBA" id="ARBA00022777"/>
    </source>
</evidence>
<dbReference type="InterPro" id="IPR000014">
    <property type="entry name" value="PAS"/>
</dbReference>
<evidence type="ECO:0000256" key="3">
    <source>
        <dbReference type="ARBA" id="ARBA00012438"/>
    </source>
</evidence>
<comment type="catalytic activity">
    <reaction evidence="1">
        <text>ATP + protein L-histidine = ADP + protein N-phospho-L-histidine.</text>
        <dbReference type="EC" id="2.7.13.3"/>
    </reaction>
</comment>
<sequence>MKNVLGVLGKKLLLYFVSISLIPATLLCCIHYLHNKKLLETELFNEMSLVGASLSEHINAFLVYGENSAKHYASDGFIREHLESINDDTENTVAIQALNKYLQYKTSLEPRFRETFTTNTKGIAVASSNAQRVGMDMSQDLSALKTKGGTFVKDVYPCDITGEYCLTFCSSVINKDTNEFLGMIGIRILAAELESITVGAKQEASALLLPAHTPTMYSEGKTNIVTEEPCFNAQDADTSYKRNHTIRPPFELTTLTRRGETSEAYLVNKQRLMLTSSRFIDNVLLRQAVDTLPVNVLISEGREMAGIYNDYMGTPVIGVSKYIKPMGWILLVEADIAEAFKPVYRARNYSIVIIVTSVFVISVVAFFISGRIVNPLKSLMTAMGKVSKGDIGHHIRVTSKDELGELAKGFNRMTTDLIKARDELRDLFDAANDPMVTLKEGNMVNNMNSRVSELFGYTQKDLLSKKIVSIIRKEDVPIVEESLDNAWRLKPGEKYPMFEVGVMKKDGNVLVCELDLNRTQFGIQPHFRNITKRKLLEQRILEEKQKLEASNTRLQSLLAELERTQMQLLQSEKMASLGQLAAGIAHEINNPVGYISSNLEWMHNKFAVIKAMLEELKIESKPQSRPWDNRKNIASHMEKSINESMEGTRRIQSIVNSLRIFSHRSEDKPEPADINAEIESALNIIRNEIKYKATLIKSYGNIPPIPCNRRQLGQVFMNIILNAAQALKEMGEIRIATYRKDYFIFIVISDNGPGIPEQDLPKIFEPFFTTKEPGMGTGLGLSIAYNIIASHNGTIEVDSKVNTGTTFTIKLPVTI</sequence>
<comment type="subcellular location">
    <subcellularLocation>
        <location evidence="2">Membrane</location>
    </subcellularLocation>
</comment>
<feature type="domain" description="HAMP" evidence="11">
    <location>
        <begin position="370"/>
        <end position="422"/>
    </location>
</feature>
<dbReference type="GO" id="GO:0016020">
    <property type="term" value="C:membrane"/>
    <property type="evidence" value="ECO:0007669"/>
    <property type="project" value="UniProtKB-SubCell"/>
</dbReference>
<evidence type="ECO:0000259" key="9">
    <source>
        <dbReference type="PROSITE" id="PS50109"/>
    </source>
</evidence>